<dbReference type="Ensembl" id="ENSCCRT00010110378.1">
    <property type="protein sequence ID" value="ENSCCRP00010099509.1"/>
    <property type="gene ID" value="ENSCCRG00010043630.1"/>
</dbReference>
<feature type="domain" description="Ig-like" evidence="6">
    <location>
        <begin position="409"/>
        <end position="498"/>
    </location>
</feature>
<dbReference type="GO" id="GO:0007166">
    <property type="term" value="P:cell surface receptor signaling pathway"/>
    <property type="evidence" value="ECO:0007669"/>
    <property type="project" value="TreeGrafter"/>
</dbReference>
<dbReference type="SUPFAM" id="SSF48726">
    <property type="entry name" value="Immunoglobulin"/>
    <property type="match status" value="5"/>
</dbReference>
<evidence type="ECO:0000313" key="7">
    <source>
        <dbReference type="Ensembl" id="ENSCCRP00010099509.1"/>
    </source>
</evidence>
<dbReference type="Proteomes" id="UP000694427">
    <property type="component" value="Unplaced"/>
</dbReference>
<feature type="domain" description="Ig-like" evidence="6">
    <location>
        <begin position="314"/>
        <end position="402"/>
    </location>
</feature>
<evidence type="ECO:0000256" key="3">
    <source>
        <dbReference type="SAM" id="MobiDB-lite"/>
    </source>
</evidence>
<sequence length="542" mass="61351">MGSGALALILLLMSFIHAGLTQERPKAVLKVSPDERVFSGETVTLTCDIQGAGNLQWTYNWFKDGNTFYPTTTTAEISFRADYVYYSGQYSCRGDICYSQSSDISTAVTLTVSDLPRSTLTVTPDSPVFTGETVNLKCVIETYSYWGWRIDQIYDWRYEWYKGTYSCVMLQTSDRYTVNTDTLTIRGVITSDQDQYWCRGLIRSVSTPSSSAIYLSVKDSPRSTLTVTPDSPVFTGETVTLKCVIETHSNWRYEWSKDSVMLQTSDRYTVNRDTLTIRGVITSDQGQYWCRGQGDKRPNSSQSRSVSLSVKDSPRSSLTVTPDSPVFTGETVTLKCVIETHSDWRYKWYKGRYSIMLQSSDRYTENRDTLTIRGVITSDQGQYWCRGQGDKRPNSSQSRSVSLSVKDLPRSSLTVTPDSPVFTGETVTLKCVIETHSNWRYEWYKDSVMLQSSDRYTVNRDTLSIKALNESDQDQYWCRGQRDGRPNSSQDSDRIHLSVNVSHSGQISVSSILSFLLAACPYLLSTVVLLFKCYRARGNTSV</sequence>
<dbReference type="InterPro" id="IPR036179">
    <property type="entry name" value="Ig-like_dom_sf"/>
</dbReference>
<accession>A0A8C1P7V8</accession>
<dbReference type="GO" id="GO:0004888">
    <property type="term" value="F:transmembrane signaling receptor activity"/>
    <property type="evidence" value="ECO:0007669"/>
    <property type="project" value="TreeGrafter"/>
</dbReference>
<dbReference type="Pfam" id="PF13927">
    <property type="entry name" value="Ig_3"/>
    <property type="match status" value="3"/>
</dbReference>
<keyword evidence="4" id="KW-1133">Transmembrane helix</keyword>
<organism evidence="7 8">
    <name type="scientific">Cyprinus carpio</name>
    <name type="common">Common carp</name>
    <dbReference type="NCBI Taxonomy" id="7962"/>
    <lineage>
        <taxon>Eukaryota</taxon>
        <taxon>Metazoa</taxon>
        <taxon>Chordata</taxon>
        <taxon>Craniata</taxon>
        <taxon>Vertebrata</taxon>
        <taxon>Euteleostomi</taxon>
        <taxon>Actinopterygii</taxon>
        <taxon>Neopterygii</taxon>
        <taxon>Teleostei</taxon>
        <taxon>Ostariophysi</taxon>
        <taxon>Cypriniformes</taxon>
        <taxon>Cyprinidae</taxon>
        <taxon>Cyprininae</taxon>
        <taxon>Cyprinus</taxon>
    </lineage>
</organism>
<dbReference type="FunFam" id="2.60.40.10:FF:001607">
    <property type="entry name" value="Leukocyte immune-type receptor TS32.15 L2.5a"/>
    <property type="match status" value="1"/>
</dbReference>
<reference evidence="7" key="1">
    <citation type="submission" date="2025-08" db="UniProtKB">
        <authorList>
            <consortium name="Ensembl"/>
        </authorList>
    </citation>
    <scope>IDENTIFICATION</scope>
</reference>
<dbReference type="PANTHER" id="PTHR11481:SF64">
    <property type="entry name" value="FC RECEPTOR-LIKE PROTEIN 4"/>
    <property type="match status" value="1"/>
</dbReference>
<dbReference type="Gene3D" id="2.60.40.10">
    <property type="entry name" value="Immunoglobulins"/>
    <property type="match status" value="5"/>
</dbReference>
<name>A0A8C1P7V8_CYPCA</name>
<dbReference type="Pfam" id="PF13895">
    <property type="entry name" value="Ig_2"/>
    <property type="match status" value="1"/>
</dbReference>
<protein>
    <recommendedName>
        <fullName evidence="6">Ig-like domain-containing protein</fullName>
    </recommendedName>
</protein>
<keyword evidence="4" id="KW-0472">Membrane</keyword>
<keyword evidence="4" id="KW-0812">Transmembrane</keyword>
<dbReference type="InterPro" id="IPR013783">
    <property type="entry name" value="Ig-like_fold"/>
</dbReference>
<dbReference type="PANTHER" id="PTHR11481">
    <property type="entry name" value="IMMUNOGLOBULIN FC RECEPTOR"/>
    <property type="match status" value="1"/>
</dbReference>
<feature type="domain" description="Ig-like" evidence="6">
    <location>
        <begin position="116"/>
        <end position="199"/>
    </location>
</feature>
<feature type="domain" description="Ig-like" evidence="6">
    <location>
        <begin position="25"/>
        <end position="111"/>
    </location>
</feature>
<dbReference type="InterPro" id="IPR050488">
    <property type="entry name" value="Ig_Fc_receptor"/>
</dbReference>
<feature type="chain" id="PRO_5034335229" description="Ig-like domain-containing protein" evidence="5">
    <location>
        <begin position="22"/>
        <end position="542"/>
    </location>
</feature>
<evidence type="ECO:0000313" key="8">
    <source>
        <dbReference type="Proteomes" id="UP000694427"/>
    </source>
</evidence>
<feature type="compositionally biased region" description="Low complexity" evidence="3">
    <location>
        <begin position="300"/>
        <end position="311"/>
    </location>
</feature>
<feature type="domain" description="Ig-like" evidence="6">
    <location>
        <begin position="221"/>
        <end position="307"/>
    </location>
</feature>
<evidence type="ECO:0000256" key="1">
    <source>
        <dbReference type="ARBA" id="ARBA00022729"/>
    </source>
</evidence>
<evidence type="ECO:0000256" key="4">
    <source>
        <dbReference type="SAM" id="Phobius"/>
    </source>
</evidence>
<keyword evidence="2" id="KW-1015">Disulfide bond</keyword>
<dbReference type="SMART" id="SM00408">
    <property type="entry name" value="IGc2"/>
    <property type="match status" value="3"/>
</dbReference>
<keyword evidence="8" id="KW-1185">Reference proteome</keyword>
<feature type="region of interest" description="Disordered" evidence="3">
    <location>
        <begin position="291"/>
        <end position="323"/>
    </location>
</feature>
<evidence type="ECO:0000256" key="5">
    <source>
        <dbReference type="SAM" id="SignalP"/>
    </source>
</evidence>
<dbReference type="GO" id="GO:0009897">
    <property type="term" value="C:external side of plasma membrane"/>
    <property type="evidence" value="ECO:0007669"/>
    <property type="project" value="TreeGrafter"/>
</dbReference>
<dbReference type="InterPro" id="IPR003599">
    <property type="entry name" value="Ig_sub"/>
</dbReference>
<keyword evidence="1 5" id="KW-0732">Signal</keyword>
<proteinExistence type="predicted"/>
<dbReference type="InterPro" id="IPR007110">
    <property type="entry name" value="Ig-like_dom"/>
</dbReference>
<reference evidence="7" key="2">
    <citation type="submission" date="2025-09" db="UniProtKB">
        <authorList>
            <consortium name="Ensembl"/>
        </authorList>
    </citation>
    <scope>IDENTIFICATION</scope>
</reference>
<dbReference type="InterPro" id="IPR003598">
    <property type="entry name" value="Ig_sub2"/>
</dbReference>
<dbReference type="AlphaFoldDB" id="A0A8C1P7V8"/>
<feature type="transmembrane region" description="Helical" evidence="4">
    <location>
        <begin position="512"/>
        <end position="531"/>
    </location>
</feature>
<evidence type="ECO:0000256" key="2">
    <source>
        <dbReference type="ARBA" id="ARBA00023157"/>
    </source>
</evidence>
<dbReference type="CDD" id="cd00096">
    <property type="entry name" value="Ig"/>
    <property type="match status" value="2"/>
</dbReference>
<feature type="signal peptide" evidence="5">
    <location>
        <begin position="1"/>
        <end position="21"/>
    </location>
</feature>
<dbReference type="GO" id="GO:0006955">
    <property type="term" value="P:immune response"/>
    <property type="evidence" value="ECO:0007669"/>
    <property type="project" value="TreeGrafter"/>
</dbReference>
<evidence type="ECO:0000259" key="6">
    <source>
        <dbReference type="PROSITE" id="PS50835"/>
    </source>
</evidence>
<dbReference type="SMART" id="SM00409">
    <property type="entry name" value="IG"/>
    <property type="match status" value="5"/>
</dbReference>
<dbReference type="PROSITE" id="PS50835">
    <property type="entry name" value="IG_LIKE"/>
    <property type="match status" value="5"/>
</dbReference>